<feature type="transmembrane region" description="Helical" evidence="11">
    <location>
        <begin position="12"/>
        <end position="37"/>
    </location>
</feature>
<keyword evidence="5 9" id="KW-0297">G-protein coupled receptor</keyword>
<dbReference type="PROSITE" id="PS00237">
    <property type="entry name" value="G_PROTEIN_RECEP_F1_1"/>
    <property type="match status" value="1"/>
</dbReference>
<keyword evidence="3 9" id="KW-0812">Transmembrane</keyword>
<evidence type="ECO:0000256" key="9">
    <source>
        <dbReference type="RuleBase" id="RU000688"/>
    </source>
</evidence>
<evidence type="ECO:0000256" key="3">
    <source>
        <dbReference type="ARBA" id="ARBA00022692"/>
    </source>
</evidence>
<protein>
    <submittedName>
        <fullName evidence="14">G-protein coupled receptors family 1 profile domain-containing protein</fullName>
    </submittedName>
</protein>
<evidence type="ECO:0000256" key="8">
    <source>
        <dbReference type="ARBA" id="ARBA00023224"/>
    </source>
</evidence>
<dbReference type="PANTHER" id="PTHR24249:SF424">
    <property type="entry name" value="G-PROTEIN COUPLED RECEPTORS FAMILY 1 PROFILE DOMAIN-CONTAINING PROTEIN"/>
    <property type="match status" value="1"/>
</dbReference>
<dbReference type="AlphaFoldDB" id="A0A914C0V7"/>
<dbReference type="CDD" id="cd00637">
    <property type="entry name" value="7tm_classA_rhodopsin-like"/>
    <property type="match status" value="1"/>
</dbReference>
<accession>A0A914C0V7</accession>
<keyword evidence="6 11" id="KW-0472">Membrane</keyword>
<dbReference type="SUPFAM" id="SSF81321">
    <property type="entry name" value="Family A G protein-coupled receptor-like"/>
    <property type="match status" value="1"/>
</dbReference>
<feature type="transmembrane region" description="Helical" evidence="11">
    <location>
        <begin position="136"/>
        <end position="158"/>
    </location>
</feature>
<sequence>MKPNNTLGVHDIFVFIGLESLGTLAIMGNLFLIIVLLRNRYLHRASFILMLSLAVADVLHGLVTTCFFYPPIVLKTVAMPHIGIRVFNIIDWTAWSITLTHMSAICLDRCIAIMLYSSYNQLITVKRIKTFSISCWAFFLAINTTYFAFNFCCLIAPLSSSSFYTFGYDEELKKITSASFTGNAYVYTYTPLEILTLCILSVSNPITLVQLYRRHKRKVALRIVQRGRSCAPQGDLNRKNSQKAARSQWQRASTMLLEMSIRMGSKHYQSDVREVAARRANRQQQRILLQISVVAAIFYSYMTAYYLIYHIFEIESKWVMLFNSFFYSTTHMINPVIYFSLNKEMRAQLVRALSDLLNFLCCIHTKNSNNETFGGSIMRHSLERKTSHKVDNSFCTATETSPLFSSTHPRKKHNAAKAVAELKKESFTSSLNHLVESSQHTNTSSERSTVIISSIEKPRTSIEQAKSPATQVTPVTTCLHEIPQTIISTEKAVVDEIKIIENKLLEAHEAQQQVILPIDAAEEQLRKARDARRTLLEALIKALDVFSDDESEIEEIKAKISRPTTSGAQYKTFVQSKSFDSPSRHKNGASIKSSQTLQQVRLEKIDLAGPSQSIQLERQQKETLRVENSPESSTSYSDPQSSNSERYSQLTSTEEWQKWKDSKISKQKVEKLRESLTMLIDETNVESDYDEDEVIFL</sequence>
<dbReference type="PROSITE" id="PS50262">
    <property type="entry name" value="G_PROTEIN_RECEP_F1_2"/>
    <property type="match status" value="1"/>
</dbReference>
<feature type="domain" description="G-protein coupled receptors family 1 profile" evidence="12">
    <location>
        <begin position="28"/>
        <end position="338"/>
    </location>
</feature>
<dbReference type="PANTHER" id="PTHR24249">
    <property type="entry name" value="HISTAMINE RECEPTOR-RELATED G-PROTEIN COUPLED RECEPTOR"/>
    <property type="match status" value="1"/>
</dbReference>
<dbReference type="GO" id="GO:0005886">
    <property type="term" value="C:plasma membrane"/>
    <property type="evidence" value="ECO:0007669"/>
    <property type="project" value="UniProtKB-SubCell"/>
</dbReference>
<evidence type="ECO:0000313" key="14">
    <source>
        <dbReference type="WBParaSite" id="ACRNAN_Path_1456.g5705.t1"/>
    </source>
</evidence>
<comment type="similarity">
    <text evidence="9">Belongs to the G-protein coupled receptor 1 family.</text>
</comment>
<keyword evidence="2" id="KW-1003">Cell membrane</keyword>
<keyword evidence="7 9" id="KW-0675">Receptor</keyword>
<keyword evidence="4 11" id="KW-1133">Transmembrane helix</keyword>
<feature type="region of interest" description="Disordered" evidence="10">
    <location>
        <begin position="618"/>
        <end position="654"/>
    </location>
</feature>
<dbReference type="PRINTS" id="PR00237">
    <property type="entry name" value="GPCRRHODOPSN"/>
</dbReference>
<evidence type="ECO:0000313" key="13">
    <source>
        <dbReference type="Proteomes" id="UP000887540"/>
    </source>
</evidence>
<evidence type="ECO:0000256" key="1">
    <source>
        <dbReference type="ARBA" id="ARBA00004651"/>
    </source>
</evidence>
<evidence type="ECO:0000256" key="5">
    <source>
        <dbReference type="ARBA" id="ARBA00023040"/>
    </source>
</evidence>
<dbReference type="GO" id="GO:0004930">
    <property type="term" value="F:G protein-coupled receptor activity"/>
    <property type="evidence" value="ECO:0007669"/>
    <property type="project" value="UniProtKB-KW"/>
</dbReference>
<dbReference type="Gene3D" id="1.20.1070.10">
    <property type="entry name" value="Rhodopsin 7-helix transmembrane proteins"/>
    <property type="match status" value="1"/>
</dbReference>
<feature type="transmembrane region" description="Helical" evidence="11">
    <location>
        <begin position="287"/>
        <end position="312"/>
    </location>
</feature>
<feature type="compositionally biased region" description="Polar residues" evidence="10">
    <location>
        <begin position="629"/>
        <end position="654"/>
    </location>
</feature>
<dbReference type="Proteomes" id="UP000887540">
    <property type="component" value="Unplaced"/>
</dbReference>
<evidence type="ECO:0000259" key="12">
    <source>
        <dbReference type="PROSITE" id="PS50262"/>
    </source>
</evidence>
<reference evidence="14" key="1">
    <citation type="submission" date="2022-11" db="UniProtKB">
        <authorList>
            <consortium name="WormBaseParasite"/>
        </authorList>
    </citation>
    <scope>IDENTIFICATION</scope>
</reference>
<comment type="subcellular location">
    <subcellularLocation>
        <location evidence="1">Cell membrane</location>
        <topology evidence="1">Multi-pass membrane protein</topology>
    </subcellularLocation>
</comment>
<dbReference type="WBParaSite" id="ACRNAN_Path_1456.g5705.t1">
    <property type="protein sequence ID" value="ACRNAN_Path_1456.g5705.t1"/>
    <property type="gene ID" value="ACRNAN_Path_1456.g5705"/>
</dbReference>
<feature type="transmembrane region" description="Helical" evidence="11">
    <location>
        <begin position="194"/>
        <end position="212"/>
    </location>
</feature>
<evidence type="ECO:0000256" key="10">
    <source>
        <dbReference type="SAM" id="MobiDB-lite"/>
    </source>
</evidence>
<dbReference type="InterPro" id="IPR000276">
    <property type="entry name" value="GPCR_Rhodpsn"/>
</dbReference>
<dbReference type="Pfam" id="PF00001">
    <property type="entry name" value="7tm_1"/>
    <property type="match status" value="1"/>
</dbReference>
<evidence type="ECO:0000256" key="7">
    <source>
        <dbReference type="ARBA" id="ARBA00023170"/>
    </source>
</evidence>
<proteinExistence type="inferred from homology"/>
<organism evidence="13 14">
    <name type="scientific">Acrobeloides nanus</name>
    <dbReference type="NCBI Taxonomy" id="290746"/>
    <lineage>
        <taxon>Eukaryota</taxon>
        <taxon>Metazoa</taxon>
        <taxon>Ecdysozoa</taxon>
        <taxon>Nematoda</taxon>
        <taxon>Chromadorea</taxon>
        <taxon>Rhabditida</taxon>
        <taxon>Tylenchina</taxon>
        <taxon>Cephalobomorpha</taxon>
        <taxon>Cephaloboidea</taxon>
        <taxon>Cephalobidae</taxon>
        <taxon>Acrobeloides</taxon>
    </lineage>
</organism>
<feature type="transmembrane region" description="Helical" evidence="11">
    <location>
        <begin position="318"/>
        <end position="341"/>
    </location>
</feature>
<feature type="transmembrane region" description="Helical" evidence="11">
    <location>
        <begin position="92"/>
        <end position="116"/>
    </location>
</feature>
<keyword evidence="13" id="KW-1185">Reference proteome</keyword>
<dbReference type="InterPro" id="IPR017452">
    <property type="entry name" value="GPCR_Rhodpsn_7TM"/>
</dbReference>
<keyword evidence="8 9" id="KW-0807">Transducer</keyword>
<feature type="transmembrane region" description="Helical" evidence="11">
    <location>
        <begin position="49"/>
        <end position="72"/>
    </location>
</feature>
<evidence type="ECO:0000256" key="6">
    <source>
        <dbReference type="ARBA" id="ARBA00023136"/>
    </source>
</evidence>
<name>A0A914C0V7_9BILA</name>
<dbReference type="InterPro" id="IPR050569">
    <property type="entry name" value="TAAR"/>
</dbReference>
<evidence type="ECO:0000256" key="2">
    <source>
        <dbReference type="ARBA" id="ARBA00022475"/>
    </source>
</evidence>
<evidence type="ECO:0000256" key="4">
    <source>
        <dbReference type="ARBA" id="ARBA00022989"/>
    </source>
</evidence>
<evidence type="ECO:0000256" key="11">
    <source>
        <dbReference type="SAM" id="Phobius"/>
    </source>
</evidence>